<protein>
    <recommendedName>
        <fullName evidence="1">UPF0354 protein J2S74_002370</fullName>
    </recommendedName>
</protein>
<evidence type="ECO:0000313" key="3">
    <source>
        <dbReference type="Proteomes" id="UP001230005"/>
    </source>
</evidence>
<evidence type="ECO:0000256" key="1">
    <source>
        <dbReference type="HAMAP-Rule" id="MF_01548"/>
    </source>
</evidence>
<dbReference type="Pfam" id="PF07285">
    <property type="entry name" value="DUF1444"/>
    <property type="match status" value="1"/>
</dbReference>
<dbReference type="NCBIfam" id="NF010189">
    <property type="entry name" value="PRK13668.1"/>
    <property type="match status" value="1"/>
</dbReference>
<organism evidence="2 3">
    <name type="scientific">Evansella vedderi</name>
    <dbReference type="NCBI Taxonomy" id="38282"/>
    <lineage>
        <taxon>Bacteria</taxon>
        <taxon>Bacillati</taxon>
        <taxon>Bacillota</taxon>
        <taxon>Bacilli</taxon>
        <taxon>Bacillales</taxon>
        <taxon>Bacillaceae</taxon>
        <taxon>Evansella</taxon>
    </lineage>
</organism>
<dbReference type="Proteomes" id="UP001230005">
    <property type="component" value="Unassembled WGS sequence"/>
</dbReference>
<name>A0ABT9ZUR9_9BACI</name>
<keyword evidence="3" id="KW-1185">Reference proteome</keyword>
<comment type="caution">
    <text evidence="2">The sequence shown here is derived from an EMBL/GenBank/DDBJ whole genome shotgun (WGS) entry which is preliminary data.</text>
</comment>
<gene>
    <name evidence="2" type="ORF">J2S74_002370</name>
</gene>
<dbReference type="EMBL" id="JAUSUG010000008">
    <property type="protein sequence ID" value="MDQ0254988.1"/>
    <property type="molecule type" value="Genomic_DNA"/>
</dbReference>
<proteinExistence type="inferred from homology"/>
<dbReference type="RefSeq" id="WP_307325728.1">
    <property type="nucleotide sequence ID" value="NZ_JAUSUG010000008.1"/>
</dbReference>
<comment type="similarity">
    <text evidence="1">Belongs to the UPF0354 family.</text>
</comment>
<dbReference type="PIRSF" id="PIRSF012562">
    <property type="entry name" value="UCP012562"/>
    <property type="match status" value="1"/>
</dbReference>
<evidence type="ECO:0000313" key="2">
    <source>
        <dbReference type="EMBL" id="MDQ0254988.1"/>
    </source>
</evidence>
<dbReference type="HAMAP" id="MF_01548">
    <property type="entry name" value="UPF0354"/>
    <property type="match status" value="1"/>
</dbReference>
<dbReference type="InterPro" id="IPR010838">
    <property type="entry name" value="DUF1444"/>
</dbReference>
<reference evidence="2 3" key="1">
    <citation type="submission" date="2023-07" db="EMBL/GenBank/DDBJ databases">
        <title>Genomic Encyclopedia of Type Strains, Phase IV (KMG-IV): sequencing the most valuable type-strain genomes for metagenomic binning, comparative biology and taxonomic classification.</title>
        <authorList>
            <person name="Goeker M."/>
        </authorList>
    </citation>
    <scope>NUCLEOTIDE SEQUENCE [LARGE SCALE GENOMIC DNA]</scope>
    <source>
        <strain evidence="2 3">DSM 9768</strain>
    </source>
</reference>
<accession>A0ABT9ZUR9</accession>
<sequence length="267" mass="30971">MKPLQMKRAIEERITNKNWVTSYDRESESLRVIDKRYNKGVTINLSSLKNKFESNKEKALEEVIHYVSEGLSLLERSVVLKGNEKNIFPVIRSTSFPTEVEDGREFIYSDHTAETRVFYVIDHGASYSLIDKDTLEKDGKTLREIEEMALFNVRSLPYPMKEDEVAGNKFYFLHTDDGYDASRIMNEPLLKEMERKVEGDLAVAVPHQDVLIFADLRNETGYDVLAQMVFQFFSEGRVPITALPFLYENGELEPIFILARRKPKEKK</sequence>